<organism evidence="2 3">
    <name type="scientific">Pleuronectes platessa</name>
    <name type="common">European plaice</name>
    <dbReference type="NCBI Taxonomy" id="8262"/>
    <lineage>
        <taxon>Eukaryota</taxon>
        <taxon>Metazoa</taxon>
        <taxon>Chordata</taxon>
        <taxon>Craniata</taxon>
        <taxon>Vertebrata</taxon>
        <taxon>Euteleostomi</taxon>
        <taxon>Actinopterygii</taxon>
        <taxon>Neopterygii</taxon>
        <taxon>Teleostei</taxon>
        <taxon>Neoteleostei</taxon>
        <taxon>Acanthomorphata</taxon>
        <taxon>Carangaria</taxon>
        <taxon>Pleuronectiformes</taxon>
        <taxon>Pleuronectoidei</taxon>
        <taxon>Pleuronectidae</taxon>
        <taxon>Pleuronectes</taxon>
    </lineage>
</organism>
<sequence length="105" mass="12369">MLQLHTSSRPPQLVTPPPPDPPTAMHDTHVSRERPLMDVRHDAAPPRQIPPSCTNKPKSRDHSDASTSWSPGLTWLWWLWGGFHATWHQYLYQYQYQYQTRLNVW</sequence>
<keyword evidence="3" id="KW-1185">Reference proteome</keyword>
<dbReference type="EMBL" id="CADEAL010000065">
    <property type="protein sequence ID" value="CAB1413681.1"/>
    <property type="molecule type" value="Genomic_DNA"/>
</dbReference>
<reference evidence="2" key="1">
    <citation type="submission" date="2020-03" db="EMBL/GenBank/DDBJ databases">
        <authorList>
            <person name="Weist P."/>
        </authorList>
    </citation>
    <scope>NUCLEOTIDE SEQUENCE</scope>
</reference>
<accession>A0A9N7TJK6</accession>
<feature type="compositionally biased region" description="Pro residues" evidence="1">
    <location>
        <begin position="13"/>
        <end position="22"/>
    </location>
</feature>
<feature type="region of interest" description="Disordered" evidence="1">
    <location>
        <begin position="1"/>
        <end position="69"/>
    </location>
</feature>
<comment type="caution">
    <text evidence="2">The sequence shown here is derived from an EMBL/GenBank/DDBJ whole genome shotgun (WGS) entry which is preliminary data.</text>
</comment>
<dbReference type="AlphaFoldDB" id="A0A9N7TJK6"/>
<evidence type="ECO:0000313" key="3">
    <source>
        <dbReference type="Proteomes" id="UP001153269"/>
    </source>
</evidence>
<proteinExistence type="predicted"/>
<gene>
    <name evidence="2" type="ORF">PLEPLA_LOCUS1382</name>
</gene>
<dbReference type="Proteomes" id="UP001153269">
    <property type="component" value="Unassembled WGS sequence"/>
</dbReference>
<evidence type="ECO:0000256" key="1">
    <source>
        <dbReference type="SAM" id="MobiDB-lite"/>
    </source>
</evidence>
<feature type="compositionally biased region" description="Basic and acidic residues" evidence="1">
    <location>
        <begin position="26"/>
        <end position="44"/>
    </location>
</feature>
<protein>
    <submittedName>
        <fullName evidence="2">Uncharacterized protein</fullName>
    </submittedName>
</protein>
<evidence type="ECO:0000313" key="2">
    <source>
        <dbReference type="EMBL" id="CAB1413681.1"/>
    </source>
</evidence>
<name>A0A9N7TJK6_PLEPL</name>